<sequence>MSGEVKTDNPRLKELLKSINATDSEIEKFESSRIEDVLLPFPVSGPNRGRGLPESFRHSDREALFLRRQTYVLSNASNLQKVFEEGSLEHRHLEKDAAEELFHRVTDKGELTSLVLPPRKDSEQRGGGGFSRVFVVRFKNDSDERLALKWFARPGTDGKTWKGLDRVGKNEDCRYPETQQRGFTKEQQILTFLSKNRSLQQRLEKIRAKHIIQLRASFTDPQAFCLILSPVGLCDLEELLQRFSSSRDSQWEQRGLTITREEIGRWLRQIFGCMAAGLLFLHRYNIRHKDIKPKNLLVINDGQNATDWKICLCDFGIAEWKDPDAEAEANETMAAPVHKHSTGNSCDNGSQGKIEIETPAYTTPERYSAKQRNFKDDMYLLGLVYLEIFTAIKGETKEGLEQYLKENNVSEFRYREHVPILRHVCTPGRLETWLERLGSDATDNEAIWIKGLVSRVSTVNSCTYTHGNAADYIFFKLTPDPQDRLSSENLVKKIQHVHDKDEIFWGNCCGSFYNDLGNVVESALSEKNPEEKIVFRRSVSRWGRPGSPEIQEPSTIAVTDSRSLERRILIAKHDAWPFADNFEFDECQYQNYTST</sequence>
<name>A0AAJ0D0M6_9HYPO</name>
<dbReference type="Gene3D" id="1.10.510.10">
    <property type="entry name" value="Transferase(Phosphotransferase) domain 1"/>
    <property type="match status" value="1"/>
</dbReference>
<dbReference type="PANTHER" id="PTHR44305:SF24">
    <property type="entry name" value="TYROSINE-PROTEIN KINASE C03B1.5-RELATED"/>
    <property type="match status" value="1"/>
</dbReference>
<dbReference type="GO" id="GO:0004672">
    <property type="term" value="F:protein kinase activity"/>
    <property type="evidence" value="ECO:0007669"/>
    <property type="project" value="InterPro"/>
</dbReference>
<dbReference type="InterPro" id="IPR053083">
    <property type="entry name" value="TF_kinase-domain_protein"/>
</dbReference>
<dbReference type="PROSITE" id="PS00108">
    <property type="entry name" value="PROTEIN_KINASE_ST"/>
    <property type="match status" value="1"/>
</dbReference>
<evidence type="ECO:0000313" key="2">
    <source>
        <dbReference type="EMBL" id="KAK2612983.1"/>
    </source>
</evidence>
<dbReference type="Pfam" id="PF00069">
    <property type="entry name" value="Pkinase"/>
    <property type="match status" value="1"/>
</dbReference>
<evidence type="ECO:0000313" key="3">
    <source>
        <dbReference type="Proteomes" id="UP001251528"/>
    </source>
</evidence>
<comment type="caution">
    <text evidence="2">The sequence shown here is derived from an EMBL/GenBank/DDBJ whole genome shotgun (WGS) entry which is preliminary data.</text>
</comment>
<dbReference type="PROSITE" id="PS50011">
    <property type="entry name" value="PROTEIN_KINASE_DOM"/>
    <property type="match status" value="1"/>
</dbReference>
<reference evidence="2" key="1">
    <citation type="submission" date="2023-06" db="EMBL/GenBank/DDBJ databases">
        <title>Conoideocrella luteorostrata (Hypocreales: Clavicipitaceae), a potential biocontrol fungus for elongate hemlock scale in United States Christmas tree production areas.</title>
        <authorList>
            <person name="Barrett H."/>
            <person name="Lovett B."/>
            <person name="Macias A.M."/>
            <person name="Stajich J.E."/>
            <person name="Kasson M.T."/>
        </authorList>
    </citation>
    <scope>NUCLEOTIDE SEQUENCE</scope>
    <source>
        <strain evidence="2">ARSEF 14590</strain>
    </source>
</reference>
<protein>
    <recommendedName>
        <fullName evidence="1">Protein kinase domain-containing protein</fullName>
    </recommendedName>
</protein>
<dbReference type="InterPro" id="IPR008271">
    <property type="entry name" value="Ser/Thr_kinase_AS"/>
</dbReference>
<evidence type="ECO:0000259" key="1">
    <source>
        <dbReference type="PROSITE" id="PS50011"/>
    </source>
</evidence>
<organism evidence="2 3">
    <name type="scientific">Conoideocrella luteorostrata</name>
    <dbReference type="NCBI Taxonomy" id="1105319"/>
    <lineage>
        <taxon>Eukaryota</taxon>
        <taxon>Fungi</taxon>
        <taxon>Dikarya</taxon>
        <taxon>Ascomycota</taxon>
        <taxon>Pezizomycotina</taxon>
        <taxon>Sordariomycetes</taxon>
        <taxon>Hypocreomycetidae</taxon>
        <taxon>Hypocreales</taxon>
        <taxon>Clavicipitaceae</taxon>
        <taxon>Conoideocrella</taxon>
    </lineage>
</organism>
<dbReference type="SUPFAM" id="SSF56112">
    <property type="entry name" value="Protein kinase-like (PK-like)"/>
    <property type="match status" value="1"/>
</dbReference>
<dbReference type="InterPro" id="IPR011009">
    <property type="entry name" value="Kinase-like_dom_sf"/>
</dbReference>
<dbReference type="GO" id="GO:0005524">
    <property type="term" value="F:ATP binding"/>
    <property type="evidence" value="ECO:0007669"/>
    <property type="project" value="InterPro"/>
</dbReference>
<dbReference type="PANTHER" id="PTHR44305">
    <property type="entry name" value="SI:DKEY-192D15.2-RELATED"/>
    <property type="match status" value="1"/>
</dbReference>
<dbReference type="SMART" id="SM00220">
    <property type="entry name" value="S_TKc"/>
    <property type="match status" value="1"/>
</dbReference>
<dbReference type="EMBL" id="JASWJB010000009">
    <property type="protein sequence ID" value="KAK2612983.1"/>
    <property type="molecule type" value="Genomic_DNA"/>
</dbReference>
<dbReference type="Proteomes" id="UP001251528">
    <property type="component" value="Unassembled WGS sequence"/>
</dbReference>
<keyword evidence="3" id="KW-1185">Reference proteome</keyword>
<dbReference type="InterPro" id="IPR000719">
    <property type="entry name" value="Prot_kinase_dom"/>
</dbReference>
<dbReference type="AlphaFoldDB" id="A0AAJ0D0M6"/>
<accession>A0AAJ0D0M6</accession>
<proteinExistence type="predicted"/>
<gene>
    <name evidence="2" type="ORF">QQS21_000912</name>
</gene>
<dbReference type="CDD" id="cd00180">
    <property type="entry name" value="PKc"/>
    <property type="match status" value="1"/>
</dbReference>
<feature type="domain" description="Protein kinase" evidence="1">
    <location>
        <begin position="119"/>
        <end position="504"/>
    </location>
</feature>